<dbReference type="Gene3D" id="2.30.40.10">
    <property type="entry name" value="Urease, subunit C, domain 1"/>
    <property type="match status" value="1"/>
</dbReference>
<dbReference type="InterPro" id="IPR052349">
    <property type="entry name" value="Metallo-hydrolase_Enzymes"/>
</dbReference>
<feature type="compositionally biased region" description="Polar residues" evidence="1">
    <location>
        <begin position="1"/>
        <end position="18"/>
    </location>
</feature>
<keyword evidence="3" id="KW-0378">Hydrolase</keyword>
<feature type="region of interest" description="Disordered" evidence="1">
    <location>
        <begin position="1"/>
        <end position="27"/>
    </location>
</feature>
<dbReference type="AlphaFoldDB" id="A0A6L9SGY1"/>
<dbReference type="InterPro" id="IPR032466">
    <property type="entry name" value="Metal_Hydrolase"/>
</dbReference>
<gene>
    <name evidence="3" type="ORF">G1H10_30255</name>
</gene>
<dbReference type="EMBL" id="JAAGOA010000034">
    <property type="protein sequence ID" value="NEE04459.1"/>
    <property type="molecule type" value="Genomic_DNA"/>
</dbReference>
<feature type="region of interest" description="Disordered" evidence="1">
    <location>
        <begin position="461"/>
        <end position="491"/>
    </location>
</feature>
<evidence type="ECO:0000259" key="2">
    <source>
        <dbReference type="Pfam" id="PF07969"/>
    </source>
</evidence>
<accession>A0A6L9SGY1</accession>
<reference evidence="3 4" key="1">
    <citation type="submission" date="2020-02" db="EMBL/GenBank/DDBJ databases">
        <authorList>
            <person name="Li X.-J."/>
            <person name="Han X.-M."/>
        </authorList>
    </citation>
    <scope>NUCLEOTIDE SEQUENCE [LARGE SCALE GENOMIC DNA]</scope>
    <source>
        <strain evidence="3 4">CCTCC AB 2017055</strain>
    </source>
</reference>
<evidence type="ECO:0000256" key="1">
    <source>
        <dbReference type="SAM" id="MobiDB-lite"/>
    </source>
</evidence>
<dbReference type="Proteomes" id="UP000475214">
    <property type="component" value="Unassembled WGS sequence"/>
</dbReference>
<keyword evidence="4" id="KW-1185">Reference proteome</keyword>
<evidence type="ECO:0000313" key="4">
    <source>
        <dbReference type="Proteomes" id="UP000475214"/>
    </source>
</evidence>
<dbReference type="PANTHER" id="PTHR32027">
    <property type="entry name" value="CYTOSINE DEAMINASE"/>
    <property type="match status" value="1"/>
</dbReference>
<feature type="compositionally biased region" description="Polar residues" evidence="1">
    <location>
        <begin position="461"/>
        <end position="474"/>
    </location>
</feature>
<dbReference type="GO" id="GO:0016814">
    <property type="term" value="F:hydrolase activity, acting on carbon-nitrogen (but not peptide) bonds, in cyclic amidines"/>
    <property type="evidence" value="ECO:0007669"/>
    <property type="project" value="TreeGrafter"/>
</dbReference>
<proteinExistence type="predicted"/>
<dbReference type="Pfam" id="PF07969">
    <property type="entry name" value="Amidohydro_3"/>
    <property type="match status" value="1"/>
</dbReference>
<dbReference type="InterPro" id="IPR013108">
    <property type="entry name" value="Amidohydro_3"/>
</dbReference>
<dbReference type="InterPro" id="IPR011059">
    <property type="entry name" value="Metal-dep_hydrolase_composite"/>
</dbReference>
<feature type="domain" description="Amidohydrolase 3" evidence="2">
    <location>
        <begin position="139"/>
        <end position="445"/>
    </location>
</feature>
<dbReference type="RefSeq" id="WP_163745002.1">
    <property type="nucleotide sequence ID" value="NZ_JAAGOA010000034.1"/>
</dbReference>
<dbReference type="PANTHER" id="PTHR32027:SF9">
    <property type="entry name" value="BLL3847 PROTEIN"/>
    <property type="match status" value="1"/>
</dbReference>
<comment type="caution">
    <text evidence="3">The sequence shown here is derived from an EMBL/GenBank/DDBJ whole genome shotgun (WGS) entry which is preliminary data.</text>
</comment>
<name>A0A6L9SGY1_9ACTN</name>
<dbReference type="Gene3D" id="3.20.20.140">
    <property type="entry name" value="Metal-dependent hydrolases"/>
    <property type="match status" value="1"/>
</dbReference>
<evidence type="ECO:0000313" key="3">
    <source>
        <dbReference type="EMBL" id="NEE04459.1"/>
    </source>
</evidence>
<dbReference type="SUPFAM" id="SSF51556">
    <property type="entry name" value="Metallo-dependent hydrolases"/>
    <property type="match status" value="1"/>
</dbReference>
<sequence>MTSADIRTTHTSTPNRPRTATILGRSDDAPGTAGIVLRALRGVRAPDGSVVDVYLDRDRISAVTAASAPPPADGAAAGGTHVHEGPRPLGAEIDAHGWRILPAAAEPHAHLDKALSAPRVDLRQNDLESAISQWRELYASIDRADIYQRASDAVRRYVTHGITTIRTHVDVPAAGDAMRGVDALTRLRDELRGRVTLQVVALVASDTPTPVVEEAIERGVDLLGGCPHLAPDPRVETARLADLAERHGLDVDLHTDEQVSLGEGAHDVDIAELAEQVLARGFAHRVVASHCVRLGSLPPERLAAVLELVRRAGLGIVTLPITNLYLQGRDAPQPAPRGLPALRAILDLGIPLAAGGDNLRDPFNPVGRADPFETTSLLVTAGHLTPAEALAAVTTGARTVLGLPPVGIDAGCAADLILVPDTDLGDVLAGQVDARVVVHAGRIVADSRMARSIDLTGTAPNTAEPTVIDSTGPTVGTVPMYSESGGERHVR</sequence>
<protein>
    <submittedName>
        <fullName evidence="3">Amidohydrolase family protein</fullName>
    </submittedName>
</protein>
<organism evidence="3 4">
    <name type="scientific">Phytoactinopolyspora halotolerans</name>
    <dbReference type="NCBI Taxonomy" id="1981512"/>
    <lineage>
        <taxon>Bacteria</taxon>
        <taxon>Bacillati</taxon>
        <taxon>Actinomycetota</taxon>
        <taxon>Actinomycetes</taxon>
        <taxon>Jiangellales</taxon>
        <taxon>Jiangellaceae</taxon>
        <taxon>Phytoactinopolyspora</taxon>
    </lineage>
</organism>